<reference evidence="2 3" key="1">
    <citation type="journal article" date="2012" name="J. Bacteriol.">
        <title>Draft Genome Sequence of Cecembia lonarensis Strain LW9T, Isolated from Lonar Lake, a Haloalkaline Lake in India.</title>
        <authorList>
            <person name="Shivaji S."/>
            <person name="Ara S."/>
            <person name="Singh A."/>
            <person name="Pinnaka A.K."/>
        </authorList>
    </citation>
    <scope>NUCLEOTIDE SEQUENCE [LARGE SCALE GENOMIC DNA]</scope>
    <source>
        <strain evidence="2 3">LW9</strain>
    </source>
</reference>
<dbReference type="PANTHER" id="PTHR48101">
    <property type="entry name" value="METHYLMALONYL-COA MUTASE, MITOCHONDRIAL-RELATED"/>
    <property type="match status" value="1"/>
</dbReference>
<dbReference type="OrthoDB" id="9762378at2"/>
<gene>
    <name evidence="2" type="primary">scpA_2</name>
    <name evidence="2" type="ORF">B879_01164</name>
</gene>
<keyword evidence="3" id="KW-1185">Reference proteome</keyword>
<dbReference type="EC" id="5.4.99.2" evidence="2"/>
<organism evidence="2 3">
    <name type="scientific">Cecembia lonarensis (strain CCUG 58316 / KCTC 22772 / LW9)</name>
    <dbReference type="NCBI Taxonomy" id="1225176"/>
    <lineage>
        <taxon>Bacteria</taxon>
        <taxon>Pseudomonadati</taxon>
        <taxon>Bacteroidota</taxon>
        <taxon>Cytophagia</taxon>
        <taxon>Cytophagales</taxon>
        <taxon>Cyclobacteriaceae</taxon>
        <taxon>Cecembia</taxon>
    </lineage>
</organism>
<feature type="domain" description="Methylmalonyl-CoA mutase alpha/beta chain catalytic" evidence="1">
    <location>
        <begin position="113"/>
        <end position="445"/>
    </location>
</feature>
<name>K1M1H4_CECL9</name>
<dbReference type="Pfam" id="PF01642">
    <property type="entry name" value="MM_CoA_mutase"/>
    <property type="match status" value="1"/>
</dbReference>
<dbReference type="PATRIC" id="fig|1225176.3.peg.1242"/>
<evidence type="ECO:0000313" key="2">
    <source>
        <dbReference type="EMBL" id="EKB50159.1"/>
    </source>
</evidence>
<dbReference type="InterPro" id="IPR006099">
    <property type="entry name" value="MeMalonylCoA_mutase_a/b_cat"/>
</dbReference>
<comment type="caution">
    <text evidence="2">The sequence shown here is derived from an EMBL/GenBank/DDBJ whole genome shotgun (WGS) entry which is preliminary data.</text>
</comment>
<dbReference type="RefSeq" id="WP_009184206.1">
    <property type="nucleotide sequence ID" value="NZ_AMGM01000012.1"/>
</dbReference>
<dbReference type="Proteomes" id="UP000004478">
    <property type="component" value="Unassembled WGS sequence"/>
</dbReference>
<dbReference type="PANTHER" id="PTHR48101:SF1">
    <property type="entry name" value="METHYLMALONYL-COA MUTASE, LARGE SUBUNIT"/>
    <property type="match status" value="1"/>
</dbReference>
<evidence type="ECO:0000259" key="1">
    <source>
        <dbReference type="Pfam" id="PF01642"/>
    </source>
</evidence>
<evidence type="ECO:0000313" key="3">
    <source>
        <dbReference type="Proteomes" id="UP000004478"/>
    </source>
</evidence>
<keyword evidence="2" id="KW-0413">Isomerase</keyword>
<dbReference type="AlphaFoldDB" id="K1M1H4"/>
<dbReference type="GO" id="GO:0031419">
    <property type="term" value="F:cobalamin binding"/>
    <property type="evidence" value="ECO:0007669"/>
    <property type="project" value="InterPro"/>
</dbReference>
<proteinExistence type="predicted"/>
<sequence>MKNNLFDDFDPISKSQWIEQATKDLKGKDFREALVSETLDGIKIWPFYTAEDAVISKDLKVYQNKFHPAPKIPGLSPRVWSNVLFVSETDTKEGNKQILEGLMNGCDALFLQVSANTDLDALLKNVEIAYIQLYIKPEEGVCPTDVMNNLLKWAKTKGFDKEQLNGGLLWDPLSGLLKVEGKLEEKINVAKSLIKGLSEFPDFSALTLDFSVYHEAGGTVLDELKYTFAGFIELLDKLTEMGMQSEAIFKNTMLRFSVGARYFEEISKVRTARIFYEALAQLYSVNFPTEDIKVFCQSSTWTKSRLDVYTNMLRNTTEGMAAILGGCNALWIRPHDEVTGITTAFSRRMSRNISNILKEESYLDKVVDPVAGSFFIESLTAHLLDKLKAELLIIEQQGGWYKMFSDKSMQETIKGRRNKRQVEVLNGEVVKIGANRYRQDKDVLRFTVNDEIQEADWQLFGARETELLEEKSRISS</sequence>
<dbReference type="InterPro" id="IPR016176">
    <property type="entry name" value="Cbl-dep_enz_cat"/>
</dbReference>
<protein>
    <submittedName>
        <fullName evidence="2">Methylmalonyl-CoA mutase</fullName>
        <ecNumber evidence="2">5.4.99.2</ecNumber>
    </submittedName>
</protein>
<dbReference type="Gene3D" id="3.20.20.240">
    <property type="entry name" value="Methylmalonyl-CoA mutase"/>
    <property type="match status" value="1"/>
</dbReference>
<dbReference type="EMBL" id="AMGM01000012">
    <property type="protein sequence ID" value="EKB50159.1"/>
    <property type="molecule type" value="Genomic_DNA"/>
</dbReference>
<dbReference type="GO" id="GO:0004494">
    <property type="term" value="F:methylmalonyl-CoA mutase activity"/>
    <property type="evidence" value="ECO:0007669"/>
    <property type="project" value="UniProtKB-EC"/>
</dbReference>
<dbReference type="SUPFAM" id="SSF51703">
    <property type="entry name" value="Cobalamin (vitamin B12)-dependent enzymes"/>
    <property type="match status" value="1"/>
</dbReference>
<accession>K1M1H4</accession>